<name>F4C514_SPHS2</name>
<sequence>MKKIILLTSLILMLFFSCKKDGPNVDQSIDSKRSLEEDSANKLEFTQTFARALENQEVRAILKQEALEKIDNDYDVLYALSKNSTSSSGKTLHELISAYTEDKEHFDEIVQSLPLLTIYVPELDEFSAEKWDTENQIPIVAIRDVNDRKSNKPLLAYDASGNLTELSYREKPKDPVVVVKDNERVEAATKESYSKGIVNTTNFKNSYRVTDIAFKNSRKLEDPKSSILMIGRDSSVREPRPPRDSSSVNIDNSYLISTESVRYAYEQKLESQRDYVYYGIDPSKNVTSGKLTNRYAEHIVSIQMENEAALQKITDDWTDGNLEIVINVIALSRDGSSQSIRKAVSCSAEDLKLIPIRGAERVPTYRVGEYFLPQPLEIEKWDAYKYGEKWKFVVSEFDPGTETTTVTTVSSEFSGNFNGTVGVDFGLFKFGIGGGGTSKETKSTQVTVKTTDTSDDLYEGILNFYTPIYSRLQASRPMRYPIFPNSYTVNTGLIRLRVEPLAIY</sequence>
<dbReference type="KEGG" id="shg:Sph21_0406"/>
<organism evidence="1">
    <name type="scientific">Sphingobacterium sp. (strain 21)</name>
    <dbReference type="NCBI Taxonomy" id="743722"/>
    <lineage>
        <taxon>Bacteria</taxon>
        <taxon>Pseudomonadati</taxon>
        <taxon>Bacteroidota</taxon>
        <taxon>Sphingobacteriia</taxon>
        <taxon>Sphingobacteriales</taxon>
        <taxon>Sphingobacteriaceae</taxon>
        <taxon>Sphingobacterium</taxon>
    </lineage>
</organism>
<protein>
    <submittedName>
        <fullName evidence="1">Uncharacterized protein</fullName>
    </submittedName>
</protein>
<dbReference type="eggNOG" id="ENOG502ZA5W">
    <property type="taxonomic scope" value="Bacteria"/>
</dbReference>
<dbReference type="PROSITE" id="PS51257">
    <property type="entry name" value="PROKAR_LIPOPROTEIN"/>
    <property type="match status" value="1"/>
</dbReference>
<dbReference type="PATRIC" id="fig|743722.3.peg.441"/>
<accession>F4C514</accession>
<dbReference type="HOGENOM" id="CLU_035494_0_0_10"/>
<proteinExistence type="predicted"/>
<dbReference type="AlphaFoldDB" id="F4C514"/>
<dbReference type="OrthoDB" id="644302at2"/>
<reference evidence="1" key="1">
    <citation type="submission" date="2011-03" db="EMBL/GenBank/DDBJ databases">
        <title>Complete sequence of Sphingobacterium sp. 21.</title>
        <authorList>
            <consortium name="US DOE Joint Genome Institute"/>
            <person name="Lucas S."/>
            <person name="Copeland A."/>
            <person name="Lapidus A."/>
            <person name="Cheng J.-F."/>
            <person name="Goodwin L."/>
            <person name="Pitluck S."/>
            <person name="Davenport K."/>
            <person name="Detter J.C."/>
            <person name="Han C."/>
            <person name="Tapia R."/>
            <person name="Land M."/>
            <person name="Hauser L."/>
            <person name="Kyrpides N."/>
            <person name="Ivanova N."/>
            <person name="Ovchinnikova G."/>
            <person name="Pagani I."/>
            <person name="Siebers A.K."/>
            <person name="Allgaier M."/>
            <person name="Thelen M.P."/>
            <person name="Hugenholtz P."/>
            <person name="Woyke T."/>
        </authorList>
    </citation>
    <scope>NUCLEOTIDE SEQUENCE</scope>
    <source>
        <strain evidence="1">21</strain>
    </source>
</reference>
<dbReference type="EMBL" id="CP002584">
    <property type="protein sequence ID" value="ADZ76988.1"/>
    <property type="molecule type" value="Genomic_DNA"/>
</dbReference>
<evidence type="ECO:0000313" key="1">
    <source>
        <dbReference type="EMBL" id="ADZ76988.1"/>
    </source>
</evidence>
<gene>
    <name evidence="1" type="ordered locus">Sph21_0406</name>
</gene>